<protein>
    <submittedName>
        <fullName evidence="4">USH1 protein network component harmonin binding protein 1</fullName>
    </submittedName>
</protein>
<dbReference type="GeneTree" id="ENSGT00530000063974"/>
<evidence type="ECO:0000259" key="3">
    <source>
        <dbReference type="Pfam" id="PF10506"/>
    </source>
</evidence>
<dbReference type="PANTHER" id="PTHR23347:SF5">
    <property type="entry name" value="HARMONIN-BINDING PROTEIN USHBP1"/>
    <property type="match status" value="1"/>
</dbReference>
<evidence type="ECO:0000313" key="5">
    <source>
        <dbReference type="Proteomes" id="UP000594220"/>
    </source>
</evidence>
<feature type="region of interest" description="Disordered" evidence="2">
    <location>
        <begin position="398"/>
        <end position="440"/>
    </location>
</feature>
<keyword evidence="5" id="KW-1185">Reference proteome</keyword>
<keyword evidence="1" id="KW-0175">Coiled coil</keyword>
<evidence type="ECO:0000313" key="4">
    <source>
        <dbReference type="Ensembl" id="ENSCPRP00005001314.1"/>
    </source>
</evidence>
<reference evidence="4" key="1">
    <citation type="submission" date="2025-08" db="UniProtKB">
        <authorList>
            <consortium name="Ensembl"/>
        </authorList>
    </citation>
    <scope>IDENTIFICATION</scope>
</reference>
<feature type="compositionally biased region" description="Basic and acidic residues" evidence="2">
    <location>
        <begin position="113"/>
        <end position="127"/>
    </location>
</feature>
<feature type="coiled-coil region" evidence="1">
    <location>
        <begin position="512"/>
        <end position="557"/>
    </location>
</feature>
<dbReference type="InterPro" id="IPR019536">
    <property type="entry name" value="USHBP1_PDZ-bd"/>
</dbReference>
<proteinExistence type="predicted"/>
<dbReference type="GO" id="GO:0030165">
    <property type="term" value="F:PDZ domain binding"/>
    <property type="evidence" value="ECO:0007669"/>
    <property type="project" value="Ensembl"/>
</dbReference>
<dbReference type="InterPro" id="IPR040171">
    <property type="entry name" value="USBP1-like"/>
</dbReference>
<dbReference type="OMA" id="RELCKAH"/>
<dbReference type="Proteomes" id="UP000594220">
    <property type="component" value="Unplaced"/>
</dbReference>
<dbReference type="Pfam" id="PF10506">
    <property type="entry name" value="USHBP1_PDZ-bd"/>
    <property type="match status" value="1"/>
</dbReference>
<feature type="coiled-coil region" evidence="1">
    <location>
        <begin position="342"/>
        <end position="369"/>
    </location>
</feature>
<organism evidence="4 5">
    <name type="scientific">Crocodylus porosus</name>
    <name type="common">Saltwater crocodile</name>
    <name type="synonym">Estuarine crocodile</name>
    <dbReference type="NCBI Taxonomy" id="8502"/>
    <lineage>
        <taxon>Eukaryota</taxon>
        <taxon>Metazoa</taxon>
        <taxon>Chordata</taxon>
        <taxon>Craniata</taxon>
        <taxon>Vertebrata</taxon>
        <taxon>Euteleostomi</taxon>
        <taxon>Archelosauria</taxon>
        <taxon>Archosauria</taxon>
        <taxon>Crocodylia</taxon>
        <taxon>Longirostres</taxon>
        <taxon>Crocodylidae</taxon>
        <taxon>Crocodylus</taxon>
    </lineage>
</organism>
<reference evidence="4" key="2">
    <citation type="submission" date="2025-09" db="UniProtKB">
        <authorList>
            <consortium name="Ensembl"/>
        </authorList>
    </citation>
    <scope>IDENTIFICATION</scope>
</reference>
<feature type="compositionally biased region" description="Pro residues" evidence="2">
    <location>
        <begin position="455"/>
        <end position="466"/>
    </location>
</feature>
<evidence type="ECO:0000256" key="1">
    <source>
        <dbReference type="SAM" id="Coils"/>
    </source>
</evidence>
<sequence>MAAVQAPGERVAEPSPELGAAETSWYGKEVATLAERNMALRAVLGSKEQELSRAQVTLQALQEERDRLQRKVGGTGASQLPRAHGHLWGGRQQEAGEPTVGCSGSNVSPPETALRETEARSRGDSANRSRPRSPAPLPRAVNPWEARLGPTGSTLRSPRCIEQLKGLNHLLTGTLQECKSDSERLSMLLGQHESNSTALRLAARCSEHRMEALEVLLALARAKLDARGHAPSAGESRQTGSSIPAPATGWQPEQGMPWGPCGPPSPREEEEEEEEEGVLREYLRRLQAEQAAVEVSLMELGCSGPPGPVTRPSDAIRAKVEQAVRASLAALPGERPWPKLDKTQLLQELAALQESMADVKTQLHLAEKDKRGLELGTYTLGAQEAAYLLLIEHLQWERDAGSGPPSPGSSTSEGSTGSSRAGVTAQRGQPGAAGPVHRPRRRLLPGAQVGSAAALPPPQPGVPAPPARSTLTCTSPCLGQLSGVPGRRGQLGEWSQVSGLPIPCPLAPLALVLAYRGARRKQEAQLRRLEAQTGAMGERQAQQAHALAQRIQALEEQRAAGAETCI</sequence>
<dbReference type="AlphaFoldDB" id="A0A7M4DXJ6"/>
<name>A0A7M4DXJ6_CROPO</name>
<feature type="region of interest" description="Disordered" evidence="2">
    <location>
        <begin position="228"/>
        <end position="278"/>
    </location>
</feature>
<feature type="region of interest" description="Disordered" evidence="2">
    <location>
        <begin position="450"/>
        <end position="469"/>
    </location>
</feature>
<feature type="compositionally biased region" description="Low complexity" evidence="2">
    <location>
        <begin position="408"/>
        <end position="419"/>
    </location>
</feature>
<gene>
    <name evidence="4" type="primary">USHBP1</name>
</gene>
<accession>A0A7M4DXJ6</accession>
<feature type="domain" description="Harmonin-binding protein USHBP1 PDZ-binding" evidence="3">
    <location>
        <begin position="159"/>
        <end position="219"/>
    </location>
</feature>
<feature type="region of interest" description="Disordered" evidence="2">
    <location>
        <begin position="68"/>
        <end position="156"/>
    </location>
</feature>
<dbReference type="Ensembl" id="ENSCPRT00005001536.1">
    <property type="protein sequence ID" value="ENSCPRP00005001314.1"/>
    <property type="gene ID" value="ENSCPRG00005000999.1"/>
</dbReference>
<dbReference type="PANTHER" id="PTHR23347">
    <property type="entry name" value="COLORECTAL MUTANT CANCER PROTEIN MCC PROTEIN -RELATED"/>
    <property type="match status" value="1"/>
</dbReference>
<feature type="region of interest" description="Disordered" evidence="2">
    <location>
        <begin position="1"/>
        <end position="20"/>
    </location>
</feature>
<evidence type="ECO:0000256" key="2">
    <source>
        <dbReference type="SAM" id="MobiDB-lite"/>
    </source>
</evidence>